<sequence length="108" mass="11701">MSLLQHFQTLAADQHLRKKLKTRAVAMSAIDGLMREMKMVDTGAPLSLPIGRATFLRLSQIINLYNGNEGRVDLGLSHAPPAVGPALGHEPNPLSGLALPARRPREDT</sequence>
<proteinExistence type="predicted"/>
<evidence type="ECO:0000313" key="3">
    <source>
        <dbReference type="Proteomes" id="UP001341840"/>
    </source>
</evidence>
<keyword evidence="3" id="KW-1185">Reference proteome</keyword>
<dbReference type="Proteomes" id="UP001341840">
    <property type="component" value="Unassembled WGS sequence"/>
</dbReference>
<evidence type="ECO:0000256" key="1">
    <source>
        <dbReference type="SAM" id="MobiDB-lite"/>
    </source>
</evidence>
<accession>A0ABU6QVU9</accession>
<protein>
    <submittedName>
        <fullName evidence="2">Uncharacterized protein</fullName>
    </submittedName>
</protein>
<organism evidence="2 3">
    <name type="scientific">Stylosanthes scabra</name>
    <dbReference type="NCBI Taxonomy" id="79078"/>
    <lineage>
        <taxon>Eukaryota</taxon>
        <taxon>Viridiplantae</taxon>
        <taxon>Streptophyta</taxon>
        <taxon>Embryophyta</taxon>
        <taxon>Tracheophyta</taxon>
        <taxon>Spermatophyta</taxon>
        <taxon>Magnoliopsida</taxon>
        <taxon>eudicotyledons</taxon>
        <taxon>Gunneridae</taxon>
        <taxon>Pentapetalae</taxon>
        <taxon>rosids</taxon>
        <taxon>fabids</taxon>
        <taxon>Fabales</taxon>
        <taxon>Fabaceae</taxon>
        <taxon>Papilionoideae</taxon>
        <taxon>50 kb inversion clade</taxon>
        <taxon>dalbergioids sensu lato</taxon>
        <taxon>Dalbergieae</taxon>
        <taxon>Pterocarpus clade</taxon>
        <taxon>Stylosanthes</taxon>
    </lineage>
</organism>
<gene>
    <name evidence="2" type="ORF">PIB30_092038</name>
</gene>
<evidence type="ECO:0000313" key="2">
    <source>
        <dbReference type="EMBL" id="MED6115587.1"/>
    </source>
</evidence>
<feature type="region of interest" description="Disordered" evidence="1">
    <location>
        <begin position="79"/>
        <end position="108"/>
    </location>
</feature>
<reference evidence="2 3" key="1">
    <citation type="journal article" date="2023" name="Plants (Basel)">
        <title>Bridging the Gap: Combining Genomics and Transcriptomics Approaches to Understand Stylosanthes scabra, an Orphan Legume from the Brazilian Caatinga.</title>
        <authorList>
            <person name="Ferreira-Neto J.R.C."/>
            <person name="da Silva M.D."/>
            <person name="Binneck E."/>
            <person name="de Melo N.F."/>
            <person name="da Silva R.H."/>
            <person name="de Melo A.L.T.M."/>
            <person name="Pandolfi V."/>
            <person name="Bustamante F.O."/>
            <person name="Brasileiro-Vidal A.C."/>
            <person name="Benko-Iseppon A.M."/>
        </authorList>
    </citation>
    <scope>NUCLEOTIDE SEQUENCE [LARGE SCALE GENOMIC DNA]</scope>
    <source>
        <tissue evidence="2">Leaves</tissue>
    </source>
</reference>
<comment type="caution">
    <text evidence="2">The sequence shown here is derived from an EMBL/GenBank/DDBJ whole genome shotgun (WGS) entry which is preliminary data.</text>
</comment>
<dbReference type="EMBL" id="JASCZI010001875">
    <property type="protein sequence ID" value="MED6115587.1"/>
    <property type="molecule type" value="Genomic_DNA"/>
</dbReference>
<name>A0ABU6QVU9_9FABA</name>
<dbReference type="Gene3D" id="2.40.10.170">
    <property type="match status" value="1"/>
</dbReference>